<evidence type="ECO:0000256" key="5">
    <source>
        <dbReference type="ARBA" id="ARBA00022454"/>
    </source>
</evidence>
<dbReference type="Pfam" id="PF13092">
    <property type="entry name" value="CENP-L"/>
    <property type="match status" value="1"/>
</dbReference>
<dbReference type="Proteomes" id="UP000826234">
    <property type="component" value="Unassembled WGS sequence"/>
</dbReference>
<evidence type="ECO:0000256" key="1">
    <source>
        <dbReference type="ARBA" id="ARBA00004123"/>
    </source>
</evidence>
<evidence type="ECO:0000256" key="2">
    <source>
        <dbReference type="ARBA" id="ARBA00004584"/>
    </source>
</evidence>
<evidence type="ECO:0000256" key="6">
    <source>
        <dbReference type="ARBA" id="ARBA00023242"/>
    </source>
</evidence>
<keyword evidence="5" id="KW-0158">Chromosome</keyword>
<sequence>DTSSSDSGRVTSVRGKTTDHGIVSLRRGNLFGQMPAKRMIPQIPHLQAKADPQIGFLLSKHWTLYSVTPLYKFSYGQLQAYSRQLSLFIAAEKQKNLAMEAEPDLPYKVKFSSLPALKMTEHEQASVLIQITQKSQVTAENEGDRVVWMGWFCCTCGDDILETVMEDFTCLPLFLVNGPKTFLDLVGTWLQQMFDCCFSPLQISPISLAWMAAMWSGCNMDSYTVATELTFSVPCTAYPLDISYAIHPEDAKALWDSIQSTKGEIRQEEVELFMECLYNHFHRHFKIHLSAARLVKVSTSVACAHSTGKIKTINYFPSPISDKSAVSTDRAGSFKDIVMILACISSRKYSQQRQTLWGL</sequence>
<dbReference type="PANTHER" id="PTHR31740">
    <property type="entry name" value="CENTROMERE PROTEIN L"/>
    <property type="match status" value="1"/>
</dbReference>
<evidence type="ECO:0000313" key="9">
    <source>
        <dbReference type="Proteomes" id="UP000826234"/>
    </source>
</evidence>
<keyword evidence="7" id="KW-0137">Centromere</keyword>
<dbReference type="InterPro" id="IPR025204">
    <property type="entry name" value="CENP-L"/>
</dbReference>
<gene>
    <name evidence="8" type="ORF">JD844_017250</name>
</gene>
<keyword evidence="9" id="KW-1185">Reference proteome</keyword>
<reference evidence="8 9" key="1">
    <citation type="journal article" date="2022" name="Gigascience">
        <title>A chromosome-level genome assembly and annotation of the desert horned lizard, Phrynosoma platyrhinos, provides insight into chromosomal rearrangements among reptiles.</title>
        <authorList>
            <person name="Koochekian N."/>
            <person name="Ascanio A."/>
            <person name="Farleigh K."/>
            <person name="Card D.C."/>
            <person name="Schield D.R."/>
            <person name="Castoe T.A."/>
            <person name="Jezkova T."/>
        </authorList>
    </citation>
    <scope>NUCLEOTIDE SEQUENCE [LARGE SCALE GENOMIC DNA]</scope>
    <source>
        <strain evidence="8">NK-2021</strain>
    </source>
</reference>
<dbReference type="PANTHER" id="PTHR31740:SF2">
    <property type="entry name" value="CENTROMERE PROTEIN L"/>
    <property type="match status" value="1"/>
</dbReference>
<comment type="similarity">
    <text evidence="3">Belongs to the CENP-L/IML3 family.</text>
</comment>
<proteinExistence type="inferred from homology"/>
<accession>A0ABQ7SLM8</accession>
<comment type="caution">
    <text evidence="8">The sequence shown here is derived from an EMBL/GenBank/DDBJ whole genome shotgun (WGS) entry which is preliminary data.</text>
</comment>
<name>A0ABQ7SLM8_PHRPL</name>
<evidence type="ECO:0000313" key="8">
    <source>
        <dbReference type="EMBL" id="KAH0618235.1"/>
    </source>
</evidence>
<evidence type="ECO:0000256" key="3">
    <source>
        <dbReference type="ARBA" id="ARBA00011060"/>
    </source>
</evidence>
<feature type="non-terminal residue" evidence="8">
    <location>
        <position position="1"/>
    </location>
</feature>
<evidence type="ECO:0000256" key="7">
    <source>
        <dbReference type="ARBA" id="ARBA00023328"/>
    </source>
</evidence>
<evidence type="ECO:0000256" key="4">
    <source>
        <dbReference type="ARBA" id="ARBA00016380"/>
    </source>
</evidence>
<organism evidence="8 9">
    <name type="scientific">Phrynosoma platyrhinos</name>
    <name type="common">Desert horned lizard</name>
    <dbReference type="NCBI Taxonomy" id="52577"/>
    <lineage>
        <taxon>Eukaryota</taxon>
        <taxon>Metazoa</taxon>
        <taxon>Chordata</taxon>
        <taxon>Craniata</taxon>
        <taxon>Vertebrata</taxon>
        <taxon>Euteleostomi</taxon>
        <taxon>Lepidosauria</taxon>
        <taxon>Squamata</taxon>
        <taxon>Bifurcata</taxon>
        <taxon>Unidentata</taxon>
        <taxon>Episquamata</taxon>
        <taxon>Toxicofera</taxon>
        <taxon>Iguania</taxon>
        <taxon>Phrynosomatidae</taxon>
        <taxon>Phrynosomatinae</taxon>
        <taxon>Phrynosoma</taxon>
    </lineage>
</organism>
<keyword evidence="6" id="KW-0539">Nucleus</keyword>
<dbReference type="EMBL" id="JAIPUX010005289">
    <property type="protein sequence ID" value="KAH0618235.1"/>
    <property type="molecule type" value="Genomic_DNA"/>
</dbReference>
<protein>
    <recommendedName>
        <fullName evidence="4">Centromere protein L</fullName>
    </recommendedName>
</protein>
<comment type="subcellular location">
    <subcellularLocation>
        <location evidence="2">Chromosome</location>
        <location evidence="2">Centromere</location>
    </subcellularLocation>
    <subcellularLocation>
        <location evidence="1">Nucleus</location>
    </subcellularLocation>
</comment>